<dbReference type="Pfam" id="PF14258">
    <property type="entry name" value="DUF4350"/>
    <property type="match status" value="1"/>
</dbReference>
<sequence length="386" mass="42862">MKARAVWMVLAGLAVAALVAGGVVWWKHNYKQVEEEIELPRTGEIIWNPLYVLGLALKKDGLQVQSRQRLLGGSSGLGRRDTVVLYGDPQQLDAAESRQLLAWVAAGGHLVMRTSQPQPFDDLRPTPLFDALGVALIEPDRGSDEDEEDARSTCTAMYVPGQESHVEFCGGRQFVLTGAGPLRSWGDPESGYVYARVVHGRGHVDVAAELDFLRNDSIDDVPHVALARQILAPNYRAGTVHLIYAGALPSIWELLLQRAWMAWLPMLLVLLGWLWRRTQRFGPLLPSPSAERRSLLEHIVASGQHAWRYGYGHVLHAAAREAFLTRLRRRDPQAAALEGEVQVAQIAQRLQCSPAEIRDALATPVARDANAFRTRIATLIRLRNQL</sequence>
<comment type="caution">
    <text evidence="2">The sequence shown here is derived from an EMBL/GenBank/DDBJ whole genome shotgun (WGS) entry which is preliminary data.</text>
</comment>
<protein>
    <submittedName>
        <fullName evidence="2">DUF4350 domain-containing protein</fullName>
    </submittedName>
</protein>
<dbReference type="RefSeq" id="WP_123088186.1">
    <property type="nucleotide sequence ID" value="NZ_RIBS01000004.1"/>
</dbReference>
<proteinExistence type="predicted"/>
<evidence type="ECO:0000313" key="2">
    <source>
        <dbReference type="EMBL" id="RNF83926.1"/>
    </source>
</evidence>
<dbReference type="OrthoDB" id="6638317at2"/>
<evidence type="ECO:0000259" key="1">
    <source>
        <dbReference type="Pfam" id="PF14258"/>
    </source>
</evidence>
<keyword evidence="3" id="KW-1185">Reference proteome</keyword>
<gene>
    <name evidence="2" type="ORF">EER27_10665</name>
</gene>
<organism evidence="2 3">
    <name type="scientific">Montanilutibacter psychrotolerans</name>
    <dbReference type="NCBI Taxonomy" id="1327343"/>
    <lineage>
        <taxon>Bacteria</taxon>
        <taxon>Pseudomonadati</taxon>
        <taxon>Pseudomonadota</taxon>
        <taxon>Gammaproteobacteria</taxon>
        <taxon>Lysobacterales</taxon>
        <taxon>Lysobacteraceae</taxon>
        <taxon>Montanilutibacter</taxon>
    </lineage>
</organism>
<feature type="domain" description="DUF4350" evidence="1">
    <location>
        <begin position="46"/>
        <end position="231"/>
    </location>
</feature>
<dbReference type="EMBL" id="RIBS01000004">
    <property type="protein sequence ID" value="RNF83926.1"/>
    <property type="molecule type" value="Genomic_DNA"/>
</dbReference>
<dbReference type="AlphaFoldDB" id="A0A3M8SWU8"/>
<dbReference type="Proteomes" id="UP000267049">
    <property type="component" value="Unassembled WGS sequence"/>
</dbReference>
<reference evidence="2 3" key="1">
    <citation type="submission" date="2018-11" db="EMBL/GenBank/DDBJ databases">
        <title>Lysobacter cryohumiis sp. nov., isolated from soil in the Tianshan Mountains, Xinjiang, China.</title>
        <authorList>
            <person name="Luo Y."/>
            <person name="Sheng H."/>
        </authorList>
    </citation>
    <scope>NUCLEOTIDE SEQUENCE [LARGE SCALE GENOMIC DNA]</scope>
    <source>
        <strain evidence="2 3">ZS60</strain>
    </source>
</reference>
<dbReference type="InterPro" id="IPR025646">
    <property type="entry name" value="DUF4350"/>
</dbReference>
<accession>A0A3M8SWU8</accession>
<name>A0A3M8SWU8_9GAMM</name>
<evidence type="ECO:0000313" key="3">
    <source>
        <dbReference type="Proteomes" id="UP000267049"/>
    </source>
</evidence>